<dbReference type="Pfam" id="PF13480">
    <property type="entry name" value="Acetyltransf_6"/>
    <property type="match status" value="1"/>
</dbReference>
<dbReference type="EMBL" id="VAUO01000004">
    <property type="protein sequence ID" value="TLP61163.1"/>
    <property type="molecule type" value="Genomic_DNA"/>
</dbReference>
<keyword evidence="3" id="KW-1185">Reference proteome</keyword>
<dbReference type="SUPFAM" id="SSF55729">
    <property type="entry name" value="Acyl-CoA N-acyltransferases (Nat)"/>
    <property type="match status" value="1"/>
</dbReference>
<dbReference type="PANTHER" id="PTHR36174:SF1">
    <property type="entry name" value="LIPID II:GLYCINE GLYCYLTRANSFERASE"/>
    <property type="match status" value="1"/>
</dbReference>
<dbReference type="AlphaFoldDB" id="A0A5R8Z5Z1"/>
<comment type="caution">
    <text evidence="2">The sequence shown here is derived from an EMBL/GenBank/DDBJ whole genome shotgun (WGS) entry which is preliminary data.</text>
</comment>
<protein>
    <submittedName>
        <fullName evidence="2">GNAT family N-acetyltransferase</fullName>
    </submittedName>
</protein>
<accession>A0A5R8Z5Z1</accession>
<dbReference type="InterPro" id="IPR050644">
    <property type="entry name" value="PG_Glycine_Bridge_Synth"/>
</dbReference>
<feature type="domain" description="BioF2-like acetyltransferase" evidence="1">
    <location>
        <begin position="150"/>
        <end position="273"/>
    </location>
</feature>
<evidence type="ECO:0000313" key="2">
    <source>
        <dbReference type="EMBL" id="TLP61163.1"/>
    </source>
</evidence>
<gene>
    <name evidence="2" type="ORF">FEM01_11275</name>
</gene>
<dbReference type="InterPro" id="IPR038740">
    <property type="entry name" value="BioF2-like_GNAT_dom"/>
</dbReference>
<dbReference type="Gene3D" id="3.40.630.30">
    <property type="match status" value="1"/>
</dbReference>
<dbReference type="GO" id="GO:0016740">
    <property type="term" value="F:transferase activity"/>
    <property type="evidence" value="ECO:0007669"/>
    <property type="project" value="UniProtKB-KW"/>
</dbReference>
<organism evidence="2 3">
    <name type="scientific">Pseudomonas mosselii</name>
    <dbReference type="NCBI Taxonomy" id="78327"/>
    <lineage>
        <taxon>Bacteria</taxon>
        <taxon>Pseudomonadati</taxon>
        <taxon>Pseudomonadota</taxon>
        <taxon>Gammaproteobacteria</taxon>
        <taxon>Pseudomonadales</taxon>
        <taxon>Pseudomonadaceae</taxon>
        <taxon>Pseudomonas</taxon>
    </lineage>
</organism>
<evidence type="ECO:0000259" key="1">
    <source>
        <dbReference type="Pfam" id="PF13480"/>
    </source>
</evidence>
<keyword evidence="2" id="KW-0808">Transferase</keyword>
<name>A0A5R8Z5Z1_9PSED</name>
<proteinExistence type="predicted"/>
<sequence length="319" mass="36591">MSKARYAAFSEQNNSLPLFLRSWWLDALAGSANWDVALVEKGDDVVACLPYVVTQQYGLRTLGQPRLTQHLGVWLREGEAKYANRLSQQKEWMEALINQLPAFDHFIQNWSYQQGNWLPFYWHGFKQTTRYTYALPDLSDITAVWDGFQAKIRTDIRKASERFSVTVRTDLGIEDFYALNQQVFTRQGIAVPYDLALLQRLDRACQARECRRIFIAEDAQGKRHAAVYLVWDENSAYYLMGGSDPALRNSGATSLCMWEAIRHAATVTQRFDFEGSMLEPVERFFRGFGAVQVPYFSLSKTPSRLIRAALLLRDLKAGS</sequence>
<dbReference type="Proteomes" id="UP000309819">
    <property type="component" value="Unassembled WGS sequence"/>
</dbReference>
<evidence type="ECO:0000313" key="3">
    <source>
        <dbReference type="Proteomes" id="UP000309819"/>
    </source>
</evidence>
<dbReference type="InterPro" id="IPR016181">
    <property type="entry name" value="Acyl_CoA_acyltransferase"/>
</dbReference>
<reference evidence="2 3" key="1">
    <citation type="submission" date="2019-05" db="EMBL/GenBank/DDBJ databases">
        <title>Pseudomonas sp. SC006 isolated from lettuce that can produce HBGAs.</title>
        <authorList>
            <person name="Wang D."/>
            <person name="Liao N."/>
            <person name="Liu D."/>
            <person name="Zhang Z."/>
            <person name="Zou S."/>
        </authorList>
    </citation>
    <scope>NUCLEOTIDE SEQUENCE [LARGE SCALE GENOMIC DNA]</scope>
    <source>
        <strain evidence="2 3">SC006</strain>
    </source>
</reference>
<dbReference type="OrthoDB" id="116151at2"/>
<dbReference type="PANTHER" id="PTHR36174">
    <property type="entry name" value="LIPID II:GLYCINE GLYCYLTRANSFERASE"/>
    <property type="match status" value="1"/>
</dbReference>
<dbReference type="RefSeq" id="WP_138219517.1">
    <property type="nucleotide sequence ID" value="NZ_VAUO01000004.1"/>
</dbReference>